<reference evidence="5 6" key="1">
    <citation type="submission" date="2021-07" db="EMBL/GenBank/DDBJ databases">
        <title>Sphingomonas sp.</title>
        <authorList>
            <person name="Feng G."/>
            <person name="Li J."/>
            <person name="Pan M."/>
        </authorList>
    </citation>
    <scope>NUCLEOTIDE SEQUENCE [LARGE SCALE GENOMIC DNA]</scope>
    <source>
        <strain evidence="5 6">RRHST34</strain>
    </source>
</reference>
<dbReference type="InterPro" id="IPR050639">
    <property type="entry name" value="SSR_resolvase"/>
</dbReference>
<keyword evidence="6" id="KW-1185">Reference proteome</keyword>
<dbReference type="PROSITE" id="PS51736">
    <property type="entry name" value="RECOMBINASES_3"/>
    <property type="match status" value="1"/>
</dbReference>
<organism evidence="5 6">
    <name type="scientific">Sphingomonas citri</name>
    <dbReference type="NCBI Taxonomy" id="2862499"/>
    <lineage>
        <taxon>Bacteria</taxon>
        <taxon>Pseudomonadati</taxon>
        <taxon>Pseudomonadota</taxon>
        <taxon>Alphaproteobacteria</taxon>
        <taxon>Sphingomonadales</taxon>
        <taxon>Sphingomonadaceae</taxon>
        <taxon>Sphingomonas</taxon>
    </lineage>
</organism>
<dbReference type="Proteomes" id="UP000759103">
    <property type="component" value="Unassembled WGS sequence"/>
</dbReference>
<feature type="domain" description="Recombinase" evidence="4">
    <location>
        <begin position="182"/>
        <end position="300"/>
    </location>
</feature>
<evidence type="ECO:0000313" key="5">
    <source>
        <dbReference type="EMBL" id="MBW6530456.1"/>
    </source>
</evidence>
<evidence type="ECO:0000313" key="6">
    <source>
        <dbReference type="Proteomes" id="UP000759103"/>
    </source>
</evidence>
<dbReference type="PANTHER" id="PTHR30461:SF2">
    <property type="entry name" value="SERINE RECOMBINASE PINE-RELATED"/>
    <property type="match status" value="1"/>
</dbReference>
<keyword evidence="1" id="KW-0238">DNA-binding</keyword>
<dbReference type="InterPro" id="IPR011109">
    <property type="entry name" value="DNA_bind_recombinase_dom"/>
</dbReference>
<dbReference type="Pfam" id="PF00239">
    <property type="entry name" value="Resolvase"/>
    <property type="match status" value="1"/>
</dbReference>
<evidence type="ECO:0000256" key="1">
    <source>
        <dbReference type="ARBA" id="ARBA00023125"/>
    </source>
</evidence>
<sequence length="497" mass="54634">MGSQVAQAKVKAYSYQRFSSPSQANGDSLARQTALAKAYAEQHGLHLDDELTYRDLGVSGFRGKNAAHGELACFLEAVRTGQIPEGSFLLIESLDRLSRDNILRAQAILTNLVVSGVNVVSLADNRLYSEESLSDDPLGLIYALIVFIRANEESATKSMRARQAWTRKRAAVPSKILSSKLPDWLTFENGRIVPIAARAELLKRIFDNAEEGQPPQQIAETLNKEQVPRWRIDGPWERTTIAALINNRRVTGALPLHEFVYKRNVQHRLPIGVVGGYFPRIIEPETFLRVWSICSNRRRGGSAAKRNVFANLLRCADCGADVRHKPIGEEGKGVLVCAGASIAHRCSAPEYSYAALESAMLAHLGPWSAEGILWIRKADPGGCRNSRGAPYRLLGNEALSWHHDRLSSELAQRFPGRYGQAPSLADYMVTSRGRRYLLNDCSTLLAAGETGLSTSRERVNANAALRRMFSHGSVDLRTGACTLLCGKAGSVDIRSQA</sequence>
<evidence type="ECO:0000256" key="2">
    <source>
        <dbReference type="ARBA" id="ARBA00023172"/>
    </source>
</evidence>
<dbReference type="SUPFAM" id="SSF53041">
    <property type="entry name" value="Resolvase-like"/>
    <property type="match status" value="1"/>
</dbReference>
<dbReference type="PANTHER" id="PTHR30461">
    <property type="entry name" value="DNA-INVERTASE FROM LAMBDOID PROPHAGE"/>
    <property type="match status" value="1"/>
</dbReference>
<dbReference type="CDD" id="cd00338">
    <property type="entry name" value="Ser_Recombinase"/>
    <property type="match status" value="1"/>
</dbReference>
<dbReference type="Gene3D" id="3.90.1750.20">
    <property type="entry name" value="Putative Large Serine Recombinase, Chain B, Domain 2"/>
    <property type="match status" value="1"/>
</dbReference>
<keyword evidence="2" id="KW-0233">DNA recombination</keyword>
<gene>
    <name evidence="5" type="ORF">KZ820_06885</name>
</gene>
<dbReference type="Pfam" id="PF07508">
    <property type="entry name" value="Recombinase"/>
    <property type="match status" value="1"/>
</dbReference>
<dbReference type="EMBL" id="JAHXZN010000001">
    <property type="protein sequence ID" value="MBW6530456.1"/>
    <property type="molecule type" value="Genomic_DNA"/>
</dbReference>
<protein>
    <submittedName>
        <fullName evidence="5">Recombinase family protein</fullName>
    </submittedName>
</protein>
<evidence type="ECO:0000259" key="3">
    <source>
        <dbReference type="PROSITE" id="PS51736"/>
    </source>
</evidence>
<feature type="domain" description="Resolvase/invertase-type recombinase catalytic" evidence="3">
    <location>
        <begin position="11"/>
        <end position="172"/>
    </location>
</feature>
<dbReference type="InterPro" id="IPR038109">
    <property type="entry name" value="DNA_bind_recomb_sf"/>
</dbReference>
<dbReference type="Gene3D" id="3.40.50.1390">
    <property type="entry name" value="Resolvase, N-terminal catalytic domain"/>
    <property type="match status" value="1"/>
</dbReference>
<dbReference type="InterPro" id="IPR036162">
    <property type="entry name" value="Resolvase-like_N_sf"/>
</dbReference>
<name>A0ABS7BLH1_9SPHN</name>
<dbReference type="InterPro" id="IPR006119">
    <property type="entry name" value="Resolv_N"/>
</dbReference>
<dbReference type="SMART" id="SM00857">
    <property type="entry name" value="Resolvase"/>
    <property type="match status" value="1"/>
</dbReference>
<dbReference type="PROSITE" id="PS51737">
    <property type="entry name" value="RECOMBINASE_DNA_BIND"/>
    <property type="match status" value="1"/>
</dbReference>
<evidence type="ECO:0000259" key="4">
    <source>
        <dbReference type="PROSITE" id="PS51737"/>
    </source>
</evidence>
<comment type="caution">
    <text evidence="5">The sequence shown here is derived from an EMBL/GenBank/DDBJ whole genome shotgun (WGS) entry which is preliminary data.</text>
</comment>
<proteinExistence type="predicted"/>
<accession>A0ABS7BLH1</accession>